<dbReference type="FunFam" id="3.20.20.80:FF:000174">
    <property type="entry name" value="YIR007W-like protein"/>
    <property type="match status" value="1"/>
</dbReference>
<dbReference type="InterPro" id="IPR013780">
    <property type="entry name" value="Glyco_hydro_b"/>
</dbReference>
<dbReference type="InterPro" id="IPR041036">
    <property type="entry name" value="GH5_C"/>
</dbReference>
<dbReference type="GO" id="GO:1904462">
    <property type="term" value="P:ergosteryl 3-beta-D-glucoside catabolic process"/>
    <property type="evidence" value="ECO:0007669"/>
    <property type="project" value="TreeGrafter"/>
</dbReference>
<dbReference type="PANTHER" id="PTHR31308:SF5">
    <property type="entry name" value="ERGOSTERYL-BETA-GLUCOSIDASE"/>
    <property type="match status" value="1"/>
</dbReference>
<gene>
    <name evidence="5" type="ORF">WAN_7517</name>
</gene>
<dbReference type="PROSITE" id="PS00659">
    <property type="entry name" value="GLYCOSYL_HYDROL_F5"/>
    <property type="match status" value="1"/>
</dbReference>
<dbReference type="Pfam" id="PF18564">
    <property type="entry name" value="Glyco_hydro_5_C"/>
    <property type="match status" value="1"/>
</dbReference>
<comment type="similarity">
    <text evidence="1">Belongs to the glycosyl hydrolase 5 (cellulase A) family.</text>
</comment>
<evidence type="ECO:0000313" key="5">
    <source>
        <dbReference type="EMBL" id="AEZ66640.1"/>
    </source>
</evidence>
<accession>H6UWP5</accession>
<keyword evidence="2" id="KW-0378">Hydrolase</keyword>
<evidence type="ECO:0000256" key="2">
    <source>
        <dbReference type="ARBA" id="ARBA00022801"/>
    </source>
</evidence>
<proteinExistence type="inferred from homology"/>
<dbReference type="InterPro" id="IPR052066">
    <property type="entry name" value="Glycosphingolipid_Hydrolases"/>
</dbReference>
<protein>
    <submittedName>
        <fullName evidence="5">Putative beta-1,3-glucanase</fullName>
    </submittedName>
</protein>
<name>H6UWP5_WICAO</name>
<dbReference type="InterPro" id="IPR018087">
    <property type="entry name" value="Glyco_hydro_5_CS"/>
</dbReference>
<feature type="domain" description="Glycoside hydrolase family 5 C-terminal" evidence="4">
    <location>
        <begin position="651"/>
        <end position="732"/>
    </location>
</feature>
<organism evidence="5">
    <name type="scientific">Wickerhamomyces anomalus</name>
    <name type="common">Yeast</name>
    <name type="synonym">Hansenula anomala</name>
    <dbReference type="NCBI Taxonomy" id="4927"/>
    <lineage>
        <taxon>Eukaryota</taxon>
        <taxon>Fungi</taxon>
        <taxon>Dikarya</taxon>
        <taxon>Ascomycota</taxon>
        <taxon>Saccharomycotina</taxon>
        <taxon>Saccharomycetes</taxon>
        <taxon>Phaffomycetales</taxon>
        <taxon>Wickerhamomycetaceae</taxon>
        <taxon>Wickerhamomyces</taxon>
    </lineage>
</organism>
<dbReference type="PANTHER" id="PTHR31308">
    <property type="match status" value="1"/>
</dbReference>
<dbReference type="SUPFAM" id="SSF51445">
    <property type="entry name" value="(Trans)glycosidases"/>
    <property type="match status" value="1"/>
</dbReference>
<evidence type="ECO:0000256" key="3">
    <source>
        <dbReference type="ARBA" id="ARBA00023295"/>
    </source>
</evidence>
<dbReference type="Gene3D" id="3.20.20.80">
    <property type="entry name" value="Glycosidases"/>
    <property type="match status" value="2"/>
</dbReference>
<evidence type="ECO:0000259" key="4">
    <source>
        <dbReference type="Pfam" id="PF18564"/>
    </source>
</evidence>
<dbReference type="GO" id="GO:0005975">
    <property type="term" value="P:carbohydrate metabolic process"/>
    <property type="evidence" value="ECO:0007669"/>
    <property type="project" value="InterPro"/>
</dbReference>
<dbReference type="GO" id="GO:0050295">
    <property type="term" value="F:steryl-beta-glucosidase activity"/>
    <property type="evidence" value="ECO:0007669"/>
    <property type="project" value="TreeGrafter"/>
</dbReference>
<dbReference type="EMBL" id="JN701444">
    <property type="protein sequence ID" value="AEZ66640.1"/>
    <property type="molecule type" value="Genomic_DNA"/>
</dbReference>
<reference evidence="5" key="1">
    <citation type="journal article" date="2012" name="FEMS Yeast Res.">
        <title>Genome sequence of Wickerhamomyces anomalus DSM 6766 reveals genetic basis of biotechnologically important antimicrobial activities.</title>
        <authorList>
            <person name="Schneider J."/>
            <person name="Rupp O."/>
            <person name="Trost E."/>
            <person name="Jaenicke S."/>
            <person name="Passoth V."/>
            <person name="Goesmann A."/>
            <person name="Tauch A."/>
            <person name="Brinkrolf K."/>
        </authorList>
    </citation>
    <scope>NUCLEOTIDE SEQUENCE</scope>
    <source>
        <strain evidence="5">NRRL Y-366</strain>
    </source>
</reference>
<evidence type="ECO:0000256" key="1">
    <source>
        <dbReference type="ARBA" id="ARBA00005641"/>
    </source>
</evidence>
<dbReference type="AlphaFoldDB" id="H6UWP5"/>
<sequence>MSLLKGKIRTHKGSFVDELGRIIQLKGINLDGGSKYPKTPYYPSHKPVKGNEGLFFDGDHVSFVGRPFPLDEAPEHIKRIKSLGYNSIRYIFTWEAIEHEGPGKYDEQFIDYTIEVLKIIDEIGGLYVYLDPHQDVWSRHSGGDGAPMWTLYAAGFDPKTFDKTEAAVLQNYFPHDPKAYPKMLWTTNYKRLVAGSMFTLFFAGKSLAPKAIINGVNIQDYLQDHFIASVGYLVQRIKDAAPKLFEKTIIGVETMNEPNPGYIGTPEIDKIPDNQNLRLGTCPTMFQSVKLGVGIPTEVDEYKISVFGPKKTGTNLIDPDGTIAWLTSDEFDKHYGFKRSSVWKLGECIWAQHGVWDVETTTLLEPDYFATDPSTGAKVDEDYFINNYYIDYYKKFRKAVRDILPDTFIFLQSPPLQIPPRLIGTDLIDSNTVFCPHYYDGMSLMFKTWNKKYNVDTLGIMRGRYSNPVFGIVLGEANIRKSFKNQLLEMSLESQDNLGKDVPVMFTEIGMPFDMDDKKAYNDDDFSSQTSALDALGFALEGNNLSHSWWCYTSDNCHKWGDRFNNEDFSFWSKDDDLDASTLVDSKTLSINQKKKLAFQEHSASVTDFDSDTGTLTGSSSALRSQYGTTYSSSSDKPSHEGLRAIDSIIRPYPLALNGTFLDADFDLQQVKYTLKLNGKDVSQSSTRIYLPHWHFPSGDTDIDITSGSVTIDEELEVLEWSHLGGEQTIVIKNLNVKEAEQGWSSCFSSIINSCC</sequence>
<dbReference type="Gene3D" id="2.60.40.1180">
    <property type="entry name" value="Golgi alpha-mannosidase II"/>
    <property type="match status" value="1"/>
</dbReference>
<keyword evidence="3" id="KW-0326">Glycosidase</keyword>
<dbReference type="InterPro" id="IPR017853">
    <property type="entry name" value="GH"/>
</dbReference>